<dbReference type="InterPro" id="IPR025965">
    <property type="entry name" value="FlgD/Vpr_Ig-like"/>
</dbReference>
<protein>
    <recommendedName>
        <fullName evidence="2 5">Basal-body rod modification protein FlgD</fullName>
    </recommendedName>
</protein>
<keyword evidence="9" id="KW-0282">Flagellum</keyword>
<organism evidence="9 10">
    <name type="scientific">Caldimonas aquatica</name>
    <dbReference type="NCBI Taxonomy" id="376175"/>
    <lineage>
        <taxon>Bacteria</taxon>
        <taxon>Pseudomonadati</taxon>
        <taxon>Pseudomonadota</taxon>
        <taxon>Betaproteobacteria</taxon>
        <taxon>Burkholderiales</taxon>
        <taxon>Sphaerotilaceae</taxon>
        <taxon>Caldimonas</taxon>
    </lineage>
</organism>
<evidence type="ECO:0000256" key="1">
    <source>
        <dbReference type="ARBA" id="ARBA00010577"/>
    </source>
</evidence>
<comment type="similarity">
    <text evidence="1 5">Belongs to the FlgD family.</text>
</comment>
<keyword evidence="10" id="KW-1185">Reference proteome</keyword>
<dbReference type="RefSeq" id="WP_264893516.1">
    <property type="nucleotide sequence ID" value="NZ_CP110257.1"/>
</dbReference>
<feature type="domain" description="FlgD Tudor-like" evidence="8">
    <location>
        <begin position="86"/>
        <end position="216"/>
    </location>
</feature>
<dbReference type="Gene3D" id="2.30.30.910">
    <property type="match status" value="1"/>
</dbReference>
<proteinExistence type="inferred from homology"/>
<reference evidence="9" key="1">
    <citation type="submission" date="2022-10" db="EMBL/GenBank/DDBJ databases">
        <title>Complete genome sequence of Schlegelella aquatica LMG 23380.</title>
        <authorList>
            <person name="Musilova J."/>
            <person name="Kourilova X."/>
            <person name="Bezdicek M."/>
            <person name="Hermankova K."/>
            <person name="Obruca S."/>
            <person name="Sedlar K."/>
        </authorList>
    </citation>
    <scope>NUCLEOTIDE SEQUENCE</scope>
    <source>
        <strain evidence="9">LMG 23380</strain>
    </source>
</reference>
<dbReference type="Pfam" id="PF13860">
    <property type="entry name" value="FlgD_ig"/>
    <property type="match status" value="1"/>
</dbReference>
<dbReference type="Gene3D" id="2.60.40.4070">
    <property type="match status" value="1"/>
</dbReference>
<gene>
    <name evidence="9" type="ORF">OMP39_04060</name>
</gene>
<accession>A0ABY6MUS5</accession>
<evidence type="ECO:0000256" key="2">
    <source>
        <dbReference type="ARBA" id="ARBA00016013"/>
    </source>
</evidence>
<sequence>MSTAAISSTAAGSNAPAGATASTKNELNAQDRFLKMLVAQMQNQDPLNPLDNAQVTSQMAQINTVTGIEKLNGGINAMLLQLTQAQALQGASLVGRDVLVPGDTMRLNDKGEGRAGFDLASKADKVTVEVLDQSGAVLDRFELGALDAGRHYLGWKAEDADEAGDEVRFRITAKAGASAVAATTYARDTVGAVSTSRGSLELDLAGGGTVAYNQVKAVI</sequence>
<evidence type="ECO:0000259" key="7">
    <source>
        <dbReference type="Pfam" id="PF13860"/>
    </source>
</evidence>
<comment type="function">
    <text evidence="4 5">Required for flagellar hook formation. May act as a scaffolding protein.</text>
</comment>
<evidence type="ECO:0000313" key="9">
    <source>
        <dbReference type="EMBL" id="UZD55762.1"/>
    </source>
</evidence>
<feature type="region of interest" description="Disordered" evidence="6">
    <location>
        <begin position="1"/>
        <end position="23"/>
    </location>
</feature>
<dbReference type="Pfam" id="PF03963">
    <property type="entry name" value="FlgD"/>
    <property type="match status" value="1"/>
</dbReference>
<dbReference type="Pfam" id="PF13861">
    <property type="entry name" value="FLgD_tudor"/>
    <property type="match status" value="1"/>
</dbReference>
<dbReference type="EMBL" id="CP110257">
    <property type="protein sequence ID" value="UZD55762.1"/>
    <property type="molecule type" value="Genomic_DNA"/>
</dbReference>
<keyword evidence="3 5" id="KW-1005">Bacterial flagellum biogenesis</keyword>
<dbReference type="Proteomes" id="UP001163266">
    <property type="component" value="Chromosome"/>
</dbReference>
<evidence type="ECO:0000256" key="3">
    <source>
        <dbReference type="ARBA" id="ARBA00022795"/>
    </source>
</evidence>
<name>A0ABY6MUS5_9BURK</name>
<evidence type="ECO:0000313" key="10">
    <source>
        <dbReference type="Proteomes" id="UP001163266"/>
    </source>
</evidence>
<dbReference type="InterPro" id="IPR025963">
    <property type="entry name" value="FLgD_Tudor"/>
</dbReference>
<evidence type="ECO:0000256" key="4">
    <source>
        <dbReference type="ARBA" id="ARBA00024746"/>
    </source>
</evidence>
<keyword evidence="9" id="KW-0966">Cell projection</keyword>
<evidence type="ECO:0000256" key="6">
    <source>
        <dbReference type="SAM" id="MobiDB-lite"/>
    </source>
</evidence>
<evidence type="ECO:0000256" key="5">
    <source>
        <dbReference type="RuleBase" id="RU362076"/>
    </source>
</evidence>
<evidence type="ECO:0000259" key="8">
    <source>
        <dbReference type="Pfam" id="PF13861"/>
    </source>
</evidence>
<keyword evidence="9" id="KW-0969">Cilium</keyword>
<feature type="domain" description="FlgD/Vpr Ig-like" evidence="7">
    <location>
        <begin position="103"/>
        <end position="163"/>
    </location>
</feature>
<dbReference type="InterPro" id="IPR005648">
    <property type="entry name" value="FlgD"/>
</dbReference>